<evidence type="ECO:0000313" key="1">
    <source>
        <dbReference type="EMBL" id="RCR67740.1"/>
    </source>
</evidence>
<keyword evidence="2" id="KW-1185">Reference proteome</keyword>
<dbReference type="AlphaFoldDB" id="A0A368JJA3"/>
<proteinExistence type="predicted"/>
<dbReference type="Proteomes" id="UP000253383">
    <property type="component" value="Unassembled WGS sequence"/>
</dbReference>
<reference evidence="1 2" key="1">
    <citation type="submission" date="2018-07" db="EMBL/GenBank/DDBJ databases">
        <title>Genome analysis of Larkinella rosea.</title>
        <authorList>
            <person name="Zhou Z."/>
            <person name="Wang G."/>
        </authorList>
    </citation>
    <scope>NUCLEOTIDE SEQUENCE [LARGE SCALE GENOMIC DNA]</scope>
    <source>
        <strain evidence="2">zzj9</strain>
    </source>
</reference>
<evidence type="ECO:0000313" key="2">
    <source>
        <dbReference type="Proteomes" id="UP000253383"/>
    </source>
</evidence>
<gene>
    <name evidence="1" type="ORF">DUE52_20285</name>
</gene>
<dbReference type="OrthoDB" id="962891at2"/>
<dbReference type="RefSeq" id="WP_114407871.1">
    <property type="nucleotide sequence ID" value="NZ_QOWE01000017.1"/>
</dbReference>
<organism evidence="1 2">
    <name type="scientific">Larkinella punicea</name>
    <dbReference type="NCBI Taxonomy" id="2315727"/>
    <lineage>
        <taxon>Bacteria</taxon>
        <taxon>Pseudomonadati</taxon>
        <taxon>Bacteroidota</taxon>
        <taxon>Cytophagia</taxon>
        <taxon>Cytophagales</taxon>
        <taxon>Spirosomataceae</taxon>
        <taxon>Larkinella</taxon>
    </lineage>
</organism>
<name>A0A368JJA3_9BACT</name>
<sequence>MKAIDLNEATQFCMEPLGKQVRLVVMKNGAEWVCRKESYQKLNRFLKADTGRLFKGRLQLILADNKLIVEVKGSEVGTVSADHFRQYLSELKTFATSYFV</sequence>
<dbReference type="EMBL" id="QOWE01000017">
    <property type="protein sequence ID" value="RCR67740.1"/>
    <property type="molecule type" value="Genomic_DNA"/>
</dbReference>
<accession>A0A368JJA3</accession>
<comment type="caution">
    <text evidence="1">The sequence shown here is derived from an EMBL/GenBank/DDBJ whole genome shotgun (WGS) entry which is preliminary data.</text>
</comment>
<protein>
    <submittedName>
        <fullName evidence="1">Uncharacterized protein</fullName>
    </submittedName>
</protein>